<dbReference type="InterPro" id="IPR036179">
    <property type="entry name" value="Ig-like_dom_sf"/>
</dbReference>
<feature type="domain" description="Ig-like" evidence="12">
    <location>
        <begin position="144"/>
        <end position="223"/>
    </location>
</feature>
<keyword evidence="7" id="KW-1015">Disulfide bond</keyword>
<dbReference type="InterPro" id="IPR003599">
    <property type="entry name" value="Ig_sub"/>
</dbReference>
<dbReference type="GO" id="GO:0042130">
    <property type="term" value="P:negative regulation of T cell proliferation"/>
    <property type="evidence" value="ECO:0007669"/>
    <property type="project" value="TreeGrafter"/>
</dbReference>
<keyword evidence="9" id="KW-0325">Glycoprotein</keyword>
<evidence type="ECO:0000256" key="8">
    <source>
        <dbReference type="ARBA" id="ARBA00023170"/>
    </source>
</evidence>
<dbReference type="GO" id="GO:0008168">
    <property type="term" value="F:methyltransferase activity"/>
    <property type="evidence" value="ECO:0007669"/>
    <property type="project" value="UniProtKB-KW"/>
</dbReference>
<evidence type="ECO:0000256" key="6">
    <source>
        <dbReference type="ARBA" id="ARBA00023136"/>
    </source>
</evidence>
<keyword evidence="14" id="KW-1185">Reference proteome</keyword>
<reference evidence="13 14" key="1">
    <citation type="submission" date="2019-04" db="EMBL/GenBank/DDBJ databases">
        <title>Draft genome of the big-headed turtle Platysternon megacephalum.</title>
        <authorList>
            <person name="Gong S."/>
        </authorList>
    </citation>
    <scope>NUCLEOTIDE SEQUENCE [LARGE SCALE GENOMIC DNA]</scope>
    <source>
        <strain evidence="13">DO16091913</strain>
        <tissue evidence="13">Muscle</tissue>
    </source>
</reference>
<evidence type="ECO:0000256" key="11">
    <source>
        <dbReference type="SAM" id="SignalP"/>
    </source>
</evidence>
<comment type="caution">
    <text evidence="13">The sequence shown here is derived from an EMBL/GenBank/DDBJ whole genome shotgun (WGS) entry which is preliminary data.</text>
</comment>
<dbReference type="AlphaFoldDB" id="A0A4D9DMU1"/>
<dbReference type="GO" id="GO:0009897">
    <property type="term" value="C:external side of plasma membrane"/>
    <property type="evidence" value="ECO:0007669"/>
    <property type="project" value="TreeGrafter"/>
</dbReference>
<evidence type="ECO:0000313" key="13">
    <source>
        <dbReference type="EMBL" id="TFJ96293.1"/>
    </source>
</evidence>
<dbReference type="Pfam" id="PF07654">
    <property type="entry name" value="C1-set"/>
    <property type="match status" value="1"/>
</dbReference>
<name>A0A4D9DMU1_9SAUR</name>
<dbReference type="SUPFAM" id="SSF48726">
    <property type="entry name" value="Immunoglobulin"/>
    <property type="match status" value="2"/>
</dbReference>
<dbReference type="PANTHER" id="PTHR25466:SF14">
    <property type="entry name" value="BUTYROPHILIN SUBFAMILY 2 MEMBER A2-LIKE-RELATED"/>
    <property type="match status" value="1"/>
</dbReference>
<gene>
    <name evidence="13" type="ORF">DR999_PMT21928</name>
</gene>
<evidence type="ECO:0000256" key="3">
    <source>
        <dbReference type="ARBA" id="ARBA00022692"/>
    </source>
</evidence>
<keyword evidence="13" id="KW-0808">Transferase</keyword>
<evidence type="ECO:0000256" key="1">
    <source>
        <dbReference type="ARBA" id="ARBA00004251"/>
    </source>
</evidence>
<dbReference type="InterPro" id="IPR013783">
    <property type="entry name" value="Ig-like_fold"/>
</dbReference>
<dbReference type="STRING" id="55544.A0A4D9DMU1"/>
<evidence type="ECO:0000259" key="12">
    <source>
        <dbReference type="PROSITE" id="PS50835"/>
    </source>
</evidence>
<comment type="subcellular location">
    <subcellularLocation>
        <location evidence="1">Cell membrane</location>
        <topology evidence="1">Single-pass type I membrane protein</topology>
    </subcellularLocation>
</comment>
<dbReference type="GO" id="GO:0071222">
    <property type="term" value="P:cellular response to lipopolysaccharide"/>
    <property type="evidence" value="ECO:0007669"/>
    <property type="project" value="TreeGrafter"/>
</dbReference>
<keyword evidence="6" id="KW-0472">Membrane</keyword>
<evidence type="ECO:0000256" key="10">
    <source>
        <dbReference type="ARBA" id="ARBA00023319"/>
    </source>
</evidence>
<evidence type="ECO:0000256" key="5">
    <source>
        <dbReference type="ARBA" id="ARBA00022989"/>
    </source>
</evidence>
<dbReference type="GO" id="GO:0006955">
    <property type="term" value="P:immune response"/>
    <property type="evidence" value="ECO:0007669"/>
    <property type="project" value="TreeGrafter"/>
</dbReference>
<evidence type="ECO:0000256" key="2">
    <source>
        <dbReference type="ARBA" id="ARBA00022475"/>
    </source>
</evidence>
<dbReference type="InterPro" id="IPR013106">
    <property type="entry name" value="Ig_V-set"/>
</dbReference>
<keyword evidence="4 11" id="KW-0732">Signal</keyword>
<protein>
    <submittedName>
        <fullName evidence="13">Putative methyltransferase</fullName>
    </submittedName>
</protein>
<dbReference type="SMART" id="SM00407">
    <property type="entry name" value="IGc1"/>
    <property type="match status" value="1"/>
</dbReference>
<dbReference type="GO" id="GO:0031295">
    <property type="term" value="P:T cell costimulation"/>
    <property type="evidence" value="ECO:0007669"/>
    <property type="project" value="TreeGrafter"/>
</dbReference>
<keyword evidence="13" id="KW-0489">Methyltransferase</keyword>
<keyword evidence="8" id="KW-0675">Receptor</keyword>
<dbReference type="PANTHER" id="PTHR25466">
    <property type="entry name" value="T-LYMPHOCYTE ACTIVATION ANTIGEN"/>
    <property type="match status" value="1"/>
</dbReference>
<dbReference type="SMART" id="SM00409">
    <property type="entry name" value="IG"/>
    <property type="match status" value="1"/>
</dbReference>
<evidence type="ECO:0000256" key="4">
    <source>
        <dbReference type="ARBA" id="ARBA00022729"/>
    </source>
</evidence>
<dbReference type="Gene3D" id="2.60.40.10">
    <property type="entry name" value="Immunoglobulins"/>
    <property type="match status" value="2"/>
</dbReference>
<feature type="domain" description="Ig-like" evidence="12">
    <location>
        <begin position="32"/>
        <end position="108"/>
    </location>
</feature>
<dbReference type="OrthoDB" id="9940220at2759"/>
<evidence type="ECO:0000256" key="7">
    <source>
        <dbReference type="ARBA" id="ARBA00023157"/>
    </source>
</evidence>
<dbReference type="InterPro" id="IPR007110">
    <property type="entry name" value="Ig-like_dom"/>
</dbReference>
<evidence type="ECO:0000256" key="9">
    <source>
        <dbReference type="ARBA" id="ARBA00023180"/>
    </source>
</evidence>
<evidence type="ECO:0000313" key="14">
    <source>
        <dbReference type="Proteomes" id="UP000297703"/>
    </source>
</evidence>
<dbReference type="InterPro" id="IPR051713">
    <property type="entry name" value="T-cell_Activation_Regulation"/>
</dbReference>
<dbReference type="CDD" id="cd00098">
    <property type="entry name" value="IgC1"/>
    <property type="match status" value="1"/>
</dbReference>
<organism evidence="13 14">
    <name type="scientific">Platysternon megacephalum</name>
    <name type="common">big-headed turtle</name>
    <dbReference type="NCBI Taxonomy" id="55544"/>
    <lineage>
        <taxon>Eukaryota</taxon>
        <taxon>Metazoa</taxon>
        <taxon>Chordata</taxon>
        <taxon>Craniata</taxon>
        <taxon>Vertebrata</taxon>
        <taxon>Euteleostomi</taxon>
        <taxon>Archelosauria</taxon>
        <taxon>Testudinata</taxon>
        <taxon>Testudines</taxon>
        <taxon>Cryptodira</taxon>
        <taxon>Durocryptodira</taxon>
        <taxon>Testudinoidea</taxon>
        <taxon>Platysternidae</taxon>
        <taxon>Platysternon</taxon>
    </lineage>
</organism>
<proteinExistence type="predicted"/>
<keyword evidence="10" id="KW-0393">Immunoglobulin domain</keyword>
<dbReference type="PROSITE" id="PS50835">
    <property type="entry name" value="IG_LIKE"/>
    <property type="match status" value="2"/>
</dbReference>
<keyword evidence="2" id="KW-1003">Cell membrane</keyword>
<dbReference type="GO" id="GO:0042102">
    <property type="term" value="P:positive regulation of T cell proliferation"/>
    <property type="evidence" value="ECO:0007669"/>
    <property type="project" value="TreeGrafter"/>
</dbReference>
<dbReference type="EMBL" id="QXTE01000714">
    <property type="protein sequence ID" value="TFJ96293.1"/>
    <property type="molecule type" value="Genomic_DNA"/>
</dbReference>
<dbReference type="Pfam" id="PF07686">
    <property type="entry name" value="V-set"/>
    <property type="match status" value="1"/>
</dbReference>
<accession>A0A4D9DMU1</accession>
<dbReference type="InterPro" id="IPR003597">
    <property type="entry name" value="Ig_C1-set"/>
</dbReference>
<feature type="chain" id="PRO_5020041648" evidence="11">
    <location>
        <begin position="17"/>
        <end position="284"/>
    </location>
</feature>
<keyword evidence="3" id="KW-0812">Transmembrane</keyword>
<dbReference type="GO" id="GO:0032259">
    <property type="term" value="P:methylation"/>
    <property type="evidence" value="ECO:0007669"/>
    <property type="project" value="UniProtKB-KW"/>
</dbReference>
<keyword evidence="5" id="KW-1133">Transmembrane helix</keyword>
<sequence length="284" mass="30425">MAVGVALLLWLGSAAGAFLVSTDSSPVTALLGSDVLLKCSFPAATGEGDGQLRVTWYFQGQTLMELDGIAVTTRKGAELFAPELPRGNASLLLPRVTLADQGPYCCSVCYGGWRGEGSFHLRVAVLLRVEVPSPVVWRDEDSALLCWLRGVCPQGIAVSWLRDGQELNASFVSAARRGHRDGTFSLVTVYSFTPTEQDLGALFSCRARHPLLNQSRQADFRIAFRGAGVDLAPPTLEIIVGRSQRKRQSGRGTGGAVPAERLEKGIPVSAAHRASFSLGLRLNC</sequence>
<dbReference type="GO" id="GO:0007166">
    <property type="term" value="P:cell surface receptor signaling pathway"/>
    <property type="evidence" value="ECO:0007669"/>
    <property type="project" value="TreeGrafter"/>
</dbReference>
<reference evidence="13 14" key="2">
    <citation type="submission" date="2019-04" db="EMBL/GenBank/DDBJ databases">
        <title>The genome sequence of big-headed turtle.</title>
        <authorList>
            <person name="Gong S."/>
        </authorList>
    </citation>
    <scope>NUCLEOTIDE SEQUENCE [LARGE SCALE GENOMIC DNA]</scope>
    <source>
        <strain evidence="13">DO16091913</strain>
        <tissue evidence="13">Muscle</tissue>
    </source>
</reference>
<dbReference type="Proteomes" id="UP000297703">
    <property type="component" value="Unassembled WGS sequence"/>
</dbReference>
<feature type="signal peptide" evidence="11">
    <location>
        <begin position="1"/>
        <end position="16"/>
    </location>
</feature>